<dbReference type="OrthoDB" id="2121326at2759"/>
<evidence type="ECO:0000256" key="3">
    <source>
        <dbReference type="ARBA" id="ARBA00023157"/>
    </source>
</evidence>
<dbReference type="NCBIfam" id="TIGR01068">
    <property type="entry name" value="thioredoxin"/>
    <property type="match status" value="1"/>
</dbReference>
<evidence type="ECO:0000256" key="1">
    <source>
        <dbReference type="ARBA" id="ARBA00022448"/>
    </source>
</evidence>
<dbReference type="GO" id="GO:0015035">
    <property type="term" value="F:protein-disulfide reductase activity"/>
    <property type="evidence" value="ECO:0007669"/>
    <property type="project" value="InterPro"/>
</dbReference>
<name>A0A8J5K557_HOMAM</name>
<feature type="domain" description="Thioredoxin" evidence="6">
    <location>
        <begin position="1"/>
        <end position="105"/>
    </location>
</feature>
<organism evidence="7 8">
    <name type="scientific">Homarus americanus</name>
    <name type="common">American lobster</name>
    <dbReference type="NCBI Taxonomy" id="6706"/>
    <lineage>
        <taxon>Eukaryota</taxon>
        <taxon>Metazoa</taxon>
        <taxon>Ecdysozoa</taxon>
        <taxon>Arthropoda</taxon>
        <taxon>Crustacea</taxon>
        <taxon>Multicrustacea</taxon>
        <taxon>Malacostraca</taxon>
        <taxon>Eumalacostraca</taxon>
        <taxon>Eucarida</taxon>
        <taxon>Decapoda</taxon>
        <taxon>Pleocyemata</taxon>
        <taxon>Astacidea</taxon>
        <taxon>Nephropoidea</taxon>
        <taxon>Nephropidae</taxon>
        <taxon>Homarus</taxon>
    </lineage>
</organism>
<dbReference type="EMBL" id="JAHLQT010024847">
    <property type="protein sequence ID" value="KAG7165144.1"/>
    <property type="molecule type" value="Genomic_DNA"/>
</dbReference>
<keyword evidence="3" id="KW-1015">Disulfide bond</keyword>
<evidence type="ECO:0000313" key="7">
    <source>
        <dbReference type="EMBL" id="KAG7165144.1"/>
    </source>
</evidence>
<dbReference type="FunFam" id="3.40.30.10:FF:000104">
    <property type="entry name" value="Thioredoxin"/>
    <property type="match status" value="1"/>
</dbReference>
<keyword evidence="2" id="KW-0249">Electron transport</keyword>
<dbReference type="PROSITE" id="PS51352">
    <property type="entry name" value="THIOREDOXIN_2"/>
    <property type="match status" value="1"/>
</dbReference>
<dbReference type="CDD" id="cd02947">
    <property type="entry name" value="TRX_family"/>
    <property type="match status" value="1"/>
</dbReference>
<evidence type="ECO:0000256" key="2">
    <source>
        <dbReference type="ARBA" id="ARBA00022982"/>
    </source>
</evidence>
<keyword evidence="8" id="KW-1185">Reference proteome</keyword>
<evidence type="ECO:0000256" key="5">
    <source>
        <dbReference type="PIRNR" id="PIRNR000077"/>
    </source>
</evidence>
<dbReference type="InterPro" id="IPR013766">
    <property type="entry name" value="Thioredoxin_domain"/>
</dbReference>
<comment type="caution">
    <text evidence="7">The sequence shown here is derived from an EMBL/GenBank/DDBJ whole genome shotgun (WGS) entry which is preliminary data.</text>
</comment>
<dbReference type="InterPro" id="IPR005746">
    <property type="entry name" value="Thioredoxin"/>
</dbReference>
<dbReference type="PANTHER" id="PTHR46115">
    <property type="entry name" value="THIOREDOXIN-LIKE PROTEIN 1"/>
    <property type="match status" value="1"/>
</dbReference>
<dbReference type="PROSITE" id="PS00194">
    <property type="entry name" value="THIOREDOXIN_1"/>
    <property type="match status" value="1"/>
</dbReference>
<evidence type="ECO:0000256" key="4">
    <source>
        <dbReference type="ARBA" id="ARBA00023284"/>
    </source>
</evidence>
<dbReference type="InterPro" id="IPR017937">
    <property type="entry name" value="Thioredoxin_CS"/>
</dbReference>
<keyword evidence="4" id="KW-0676">Redox-active center</keyword>
<dbReference type="PIRSF" id="PIRSF000077">
    <property type="entry name" value="Thioredoxin"/>
    <property type="match status" value="1"/>
</dbReference>
<dbReference type="Pfam" id="PF00085">
    <property type="entry name" value="Thioredoxin"/>
    <property type="match status" value="1"/>
</dbReference>
<reference evidence="7" key="1">
    <citation type="journal article" date="2021" name="Sci. Adv.">
        <title>The American lobster genome reveals insights on longevity, neural, and immune adaptations.</title>
        <authorList>
            <person name="Polinski J.M."/>
            <person name="Zimin A.V."/>
            <person name="Clark K.F."/>
            <person name="Kohn A.B."/>
            <person name="Sadowski N."/>
            <person name="Timp W."/>
            <person name="Ptitsyn A."/>
            <person name="Khanna P."/>
            <person name="Romanova D.Y."/>
            <person name="Williams P."/>
            <person name="Greenwood S.J."/>
            <person name="Moroz L.L."/>
            <person name="Walt D.R."/>
            <person name="Bodnar A.G."/>
        </authorList>
    </citation>
    <scope>NUCLEOTIDE SEQUENCE</scope>
    <source>
        <strain evidence="7">GMGI-L3</strain>
    </source>
</reference>
<keyword evidence="1" id="KW-0813">Transport</keyword>
<gene>
    <name evidence="7" type="primary">Trx-2-L</name>
    <name evidence="7" type="ORF">Hamer_G004928</name>
</gene>
<sequence>MVHKVEDKADFDKQLADAGAKLVIVDFYATWCGPCKVIAPKLEVMSEEMTDVVFLKVDVDDCEEVAMEYQISCMPTFVFIKSGEKVDSFSGASEERIREYLTKYR</sequence>
<evidence type="ECO:0000313" key="8">
    <source>
        <dbReference type="Proteomes" id="UP000747542"/>
    </source>
</evidence>
<accession>A0A8J5K557</accession>
<comment type="similarity">
    <text evidence="5">Belongs to the thioredoxin family.</text>
</comment>
<dbReference type="AlphaFoldDB" id="A0A8J5K557"/>
<proteinExistence type="inferred from homology"/>
<protein>
    <recommendedName>
        <fullName evidence="5">Thioredoxin</fullName>
    </recommendedName>
</protein>
<dbReference type="Proteomes" id="UP000747542">
    <property type="component" value="Unassembled WGS sequence"/>
</dbReference>
<evidence type="ECO:0000259" key="6">
    <source>
        <dbReference type="PROSITE" id="PS51352"/>
    </source>
</evidence>